<comment type="subcellular location">
    <subcellularLocation>
        <location evidence="2">Cytoplasm</location>
    </subcellularLocation>
    <subcellularLocation>
        <location evidence="1">Photoreceptor inner segment</location>
    </subcellularLocation>
</comment>
<comment type="function">
    <text evidence="4">May be involved in photoreceptor outer segment disk morphogenesis.</text>
</comment>
<evidence type="ECO:0000256" key="2">
    <source>
        <dbReference type="ARBA" id="ARBA00004496"/>
    </source>
</evidence>
<dbReference type="InterPro" id="IPR029239">
    <property type="entry name" value="CFAP418"/>
</dbReference>
<dbReference type="Ensembl" id="ENSSHAT00000028808.1">
    <property type="protein sequence ID" value="ENSSHAP00000027838.1"/>
    <property type="gene ID" value="ENSSHAG00000021303.1"/>
</dbReference>
<organism evidence="6 7">
    <name type="scientific">Sarcophilus harrisii</name>
    <name type="common">Tasmanian devil</name>
    <name type="synonym">Sarcophilus laniarius</name>
    <dbReference type="NCBI Taxonomy" id="9305"/>
    <lineage>
        <taxon>Eukaryota</taxon>
        <taxon>Metazoa</taxon>
        <taxon>Chordata</taxon>
        <taxon>Craniata</taxon>
        <taxon>Vertebrata</taxon>
        <taxon>Euteleostomi</taxon>
        <taxon>Mammalia</taxon>
        <taxon>Metatheria</taxon>
        <taxon>Dasyuromorphia</taxon>
        <taxon>Dasyuridae</taxon>
        <taxon>Sarcophilus</taxon>
    </lineage>
</organism>
<dbReference type="GO" id="GO:0001917">
    <property type="term" value="C:photoreceptor inner segment"/>
    <property type="evidence" value="ECO:0007669"/>
    <property type="project" value="UniProtKB-SubCell"/>
</dbReference>
<gene>
    <name evidence="6" type="primary">CFAP418</name>
</gene>
<evidence type="ECO:0000256" key="3">
    <source>
        <dbReference type="ARBA" id="ARBA00022490"/>
    </source>
</evidence>
<dbReference type="AlphaFoldDB" id="A0A7N4NSQ5"/>
<name>A0A7N4NSQ5_SARHA</name>
<sequence>ERGREGGRGCQSTFHPTRGVWTLGGAAVEGLTRSSRGERRRKRECVTPQRLEEYESTKILLKADDDLDGLINEIFEEPCFDKKPINLKSKSSNHTSVRTSIQVLGKRCSPVYIGGSSTPCGIGTNTSQRTCDQLRCTACDFRVLNFDDYIWDKSCDYLFFRNNMPEFNKLKAKMTKRKGTRAYACQCSWRNVEELTDLQTDQQLRWVCGKHNE</sequence>
<dbReference type="PANTHER" id="PTHR33958">
    <property type="entry name" value="PROTEIN C8ORF37"/>
    <property type="match status" value="1"/>
</dbReference>
<accession>A0A7N4NSQ5</accession>
<dbReference type="PANTHER" id="PTHR33958:SF1">
    <property type="entry name" value="CILIA- AND FLAGELLA-ASSOCIATED PROTEIN 418"/>
    <property type="match status" value="1"/>
</dbReference>
<keyword evidence="3" id="KW-0963">Cytoplasm</keyword>
<reference evidence="6" key="3">
    <citation type="submission" date="2025-09" db="UniProtKB">
        <authorList>
            <consortium name="Ensembl"/>
        </authorList>
    </citation>
    <scope>IDENTIFICATION</scope>
</reference>
<dbReference type="GO" id="GO:0005829">
    <property type="term" value="C:cytosol"/>
    <property type="evidence" value="ECO:0007669"/>
    <property type="project" value="TreeGrafter"/>
</dbReference>
<evidence type="ECO:0000313" key="7">
    <source>
        <dbReference type="Proteomes" id="UP000007648"/>
    </source>
</evidence>
<evidence type="ECO:0000256" key="5">
    <source>
        <dbReference type="ARBA" id="ARBA00026215"/>
    </source>
</evidence>
<reference evidence="6 7" key="1">
    <citation type="journal article" date="2011" name="Proc. Natl. Acad. Sci. U.S.A.">
        <title>Genetic diversity and population structure of the endangered marsupial Sarcophilus harrisii (Tasmanian devil).</title>
        <authorList>
            <person name="Miller W."/>
            <person name="Hayes V.M."/>
            <person name="Ratan A."/>
            <person name="Petersen D.C."/>
            <person name="Wittekindt N.E."/>
            <person name="Miller J."/>
            <person name="Walenz B."/>
            <person name="Knight J."/>
            <person name="Qi J."/>
            <person name="Zhao F."/>
            <person name="Wang Q."/>
            <person name="Bedoya-Reina O.C."/>
            <person name="Katiyar N."/>
            <person name="Tomsho L.P."/>
            <person name="Kasson L.M."/>
            <person name="Hardie R.A."/>
            <person name="Woodbridge P."/>
            <person name="Tindall E.A."/>
            <person name="Bertelsen M.F."/>
            <person name="Dixon D."/>
            <person name="Pyecroft S."/>
            <person name="Helgen K.M."/>
            <person name="Lesk A.M."/>
            <person name="Pringle T.H."/>
            <person name="Patterson N."/>
            <person name="Zhang Y."/>
            <person name="Kreiss A."/>
            <person name="Woods G.M."/>
            <person name="Jones M.E."/>
            <person name="Schuster S.C."/>
        </authorList>
    </citation>
    <scope>NUCLEOTIDE SEQUENCE [LARGE SCALE GENOMIC DNA]</scope>
</reference>
<reference evidence="6" key="2">
    <citation type="submission" date="2025-08" db="UniProtKB">
        <authorList>
            <consortium name="Ensembl"/>
        </authorList>
    </citation>
    <scope>IDENTIFICATION</scope>
</reference>
<dbReference type="Pfam" id="PF14996">
    <property type="entry name" value="RMP"/>
    <property type="match status" value="1"/>
</dbReference>
<dbReference type="GeneTree" id="ENSGT00390000006173"/>
<dbReference type="Proteomes" id="UP000007648">
    <property type="component" value="Unassembled WGS sequence"/>
</dbReference>
<protein>
    <recommendedName>
        <fullName evidence="5">Cilia- and flagella-associated protein 418</fullName>
    </recommendedName>
</protein>
<evidence type="ECO:0000256" key="4">
    <source>
        <dbReference type="ARBA" id="ARBA00024819"/>
    </source>
</evidence>
<keyword evidence="7" id="KW-1185">Reference proteome</keyword>
<evidence type="ECO:0000313" key="6">
    <source>
        <dbReference type="Ensembl" id="ENSSHAP00000027838.1"/>
    </source>
</evidence>
<evidence type="ECO:0000256" key="1">
    <source>
        <dbReference type="ARBA" id="ARBA00004437"/>
    </source>
</evidence>
<proteinExistence type="predicted"/>